<reference evidence="2 3" key="1">
    <citation type="submission" date="2014-07" db="EMBL/GenBank/DDBJ databases">
        <title>Epilithonimonas lactis LMG 22401 Genome.</title>
        <authorList>
            <person name="Pipes S.E."/>
            <person name="Stropko S.J."/>
        </authorList>
    </citation>
    <scope>NUCLEOTIDE SEQUENCE [LARGE SCALE GENOMIC DNA]</scope>
    <source>
        <strain evidence="2 3">LMG 24401</strain>
    </source>
</reference>
<evidence type="ECO:0000259" key="1">
    <source>
        <dbReference type="Pfam" id="PF08759"/>
    </source>
</evidence>
<feature type="domain" description="Glycosyltransferase GT-D fold" evidence="1">
    <location>
        <begin position="43"/>
        <end position="269"/>
    </location>
</feature>
<dbReference type="EMBL" id="JPLY01000001">
    <property type="protein sequence ID" value="KFC23232.1"/>
    <property type="molecule type" value="Genomic_DNA"/>
</dbReference>
<dbReference type="InterPro" id="IPR014869">
    <property type="entry name" value="GT-D"/>
</dbReference>
<dbReference type="NCBIfam" id="TIGR03728">
    <property type="entry name" value="glyco_access_1"/>
    <property type="match status" value="1"/>
</dbReference>
<dbReference type="Proteomes" id="UP000028623">
    <property type="component" value="Unassembled WGS sequence"/>
</dbReference>
<dbReference type="STRING" id="421072.SAMN04488097_1188"/>
<dbReference type="Pfam" id="PF08759">
    <property type="entry name" value="GT-D"/>
    <property type="match status" value="1"/>
</dbReference>
<comment type="caution">
    <text evidence="2">The sequence shown here is derived from an EMBL/GenBank/DDBJ whole genome shotgun (WGS) entry which is preliminary data.</text>
</comment>
<organism evidence="2 3">
    <name type="scientific">Epilithonimonas lactis</name>
    <dbReference type="NCBI Taxonomy" id="421072"/>
    <lineage>
        <taxon>Bacteria</taxon>
        <taxon>Pseudomonadati</taxon>
        <taxon>Bacteroidota</taxon>
        <taxon>Flavobacteriia</taxon>
        <taxon>Flavobacteriales</taxon>
        <taxon>Weeksellaceae</taxon>
        <taxon>Chryseobacterium group</taxon>
        <taxon>Epilithonimonas</taxon>
    </lineage>
</organism>
<sequence length="295" mass="33906">MKKYLIKYYLIMRYLPFLLFGKKPTILSFDQTVEEIIRNKKSLARFGDGEICILLLEGEGIGFQKLDYELSLRLSEVINHQGDKLLVSLPNTFGKISELRVESKIFWYGFNLAYAKKILKKIPTNKVFGDTNVTRFYMMYKDKSHLNVLKKVNKLKSIWENQDILIVEGVETKLGVGNNLFANANSISRILCPSKNAFSNYQDIFESVKKYGKNKLILLALGPTATVLAYDLSQENFWALDVGHIDVEYMWFLMNATEKVGIKGKSVNEYNRGISENDSKSIDTLYEQTILTKIE</sequence>
<name>A0A085BL87_9FLAO</name>
<accession>A0A085BL87</accession>
<gene>
    <name evidence="2" type="ORF">IO89_01160</name>
</gene>
<protein>
    <recommendedName>
        <fullName evidence="1">Glycosyltransferase GT-D fold domain-containing protein</fullName>
    </recommendedName>
</protein>
<keyword evidence="3" id="KW-1185">Reference proteome</keyword>
<proteinExistence type="predicted"/>
<dbReference type="eggNOG" id="COG1442">
    <property type="taxonomic scope" value="Bacteria"/>
</dbReference>
<evidence type="ECO:0000313" key="3">
    <source>
        <dbReference type="Proteomes" id="UP000028623"/>
    </source>
</evidence>
<dbReference type="AlphaFoldDB" id="A0A085BL87"/>
<evidence type="ECO:0000313" key="2">
    <source>
        <dbReference type="EMBL" id="KFC23232.1"/>
    </source>
</evidence>